<feature type="compositionally biased region" description="Basic and acidic residues" evidence="1">
    <location>
        <begin position="123"/>
        <end position="134"/>
    </location>
</feature>
<dbReference type="PANTHER" id="PTHR34112:SF13">
    <property type="entry name" value="OS04G0448200 PROTEIN"/>
    <property type="match status" value="1"/>
</dbReference>
<dbReference type="Gramene" id="ONK65435">
    <property type="protein sequence ID" value="ONK65435"/>
    <property type="gene ID" value="A4U43_C07F37090"/>
</dbReference>
<feature type="compositionally biased region" description="Basic and acidic residues" evidence="1">
    <location>
        <begin position="85"/>
        <end position="104"/>
    </location>
</feature>
<feature type="region of interest" description="Disordered" evidence="1">
    <location>
        <begin position="1"/>
        <end position="108"/>
    </location>
</feature>
<feature type="region of interest" description="Disordered" evidence="1">
    <location>
        <begin position="123"/>
        <end position="162"/>
    </location>
</feature>
<sequence>MDRGEPTLAPEWLKATNSSSHSDENSSGAFSRNRINRLAVSVSEHDAPRASSSSTSFRRIANTNGSMGQEKDSYAHSRAYSSFGRSRDRDRDRDRDRHRDRQKDSLLGNGYCDYADSLMTRRSETKRTEIDSLRRSKSVVSGRKFESMSRRSGSDSISALSAGSLSGSLSKVSFDRDFPSLGAEEKHELVRVPSPGISSAINSLHISSPTIIGADRWTSALAEAPAVGISNGLQTAASMTSTGSNTTGGLSMAETLAQAPSKARSAPLLSNENERRKELTLMQYNKLIPVTSSRYMTYSVHTISFENSMHDFHVLG</sequence>
<feature type="compositionally biased region" description="Polar residues" evidence="1">
    <location>
        <begin position="50"/>
        <end position="67"/>
    </location>
</feature>
<evidence type="ECO:0000313" key="3">
    <source>
        <dbReference type="Proteomes" id="UP000243459"/>
    </source>
</evidence>
<keyword evidence="3" id="KW-1185">Reference proteome</keyword>
<protein>
    <submittedName>
        <fullName evidence="2">Uncharacterized protein</fullName>
    </submittedName>
</protein>
<feature type="compositionally biased region" description="Basic and acidic residues" evidence="1">
    <location>
        <begin position="143"/>
        <end position="153"/>
    </location>
</feature>
<gene>
    <name evidence="2" type="ORF">A4U43_C07F37090</name>
</gene>
<dbReference type="Proteomes" id="UP000243459">
    <property type="component" value="Chromosome 7"/>
</dbReference>
<proteinExistence type="predicted"/>
<reference evidence="3" key="1">
    <citation type="journal article" date="2017" name="Nat. Commun.">
        <title>The asparagus genome sheds light on the origin and evolution of a young Y chromosome.</title>
        <authorList>
            <person name="Harkess A."/>
            <person name="Zhou J."/>
            <person name="Xu C."/>
            <person name="Bowers J.E."/>
            <person name="Van der Hulst R."/>
            <person name="Ayyampalayam S."/>
            <person name="Mercati F."/>
            <person name="Riccardi P."/>
            <person name="McKain M.R."/>
            <person name="Kakrana A."/>
            <person name="Tang H."/>
            <person name="Ray J."/>
            <person name="Groenendijk J."/>
            <person name="Arikit S."/>
            <person name="Mathioni S.M."/>
            <person name="Nakano M."/>
            <person name="Shan H."/>
            <person name="Telgmann-Rauber A."/>
            <person name="Kanno A."/>
            <person name="Yue Z."/>
            <person name="Chen H."/>
            <person name="Li W."/>
            <person name="Chen Y."/>
            <person name="Xu X."/>
            <person name="Zhang Y."/>
            <person name="Luo S."/>
            <person name="Chen H."/>
            <person name="Gao J."/>
            <person name="Mao Z."/>
            <person name="Pires J.C."/>
            <person name="Luo M."/>
            <person name="Kudrna D."/>
            <person name="Wing R.A."/>
            <person name="Meyers B.C."/>
            <person name="Yi K."/>
            <person name="Kong H."/>
            <person name="Lavrijsen P."/>
            <person name="Sunseri F."/>
            <person name="Falavigna A."/>
            <person name="Ye Y."/>
            <person name="Leebens-Mack J.H."/>
            <person name="Chen G."/>
        </authorList>
    </citation>
    <scope>NUCLEOTIDE SEQUENCE [LARGE SCALE GENOMIC DNA]</scope>
    <source>
        <strain evidence="3">cv. DH0086</strain>
    </source>
</reference>
<evidence type="ECO:0000313" key="2">
    <source>
        <dbReference type="EMBL" id="ONK65435.1"/>
    </source>
</evidence>
<name>A0A5P1EHM6_ASPOF</name>
<dbReference type="PANTHER" id="PTHR34112">
    <property type="entry name" value="C-JUN-AMINO-TERMINAL KINASE-INTERACTING PROTEIN"/>
    <property type="match status" value="1"/>
</dbReference>
<dbReference type="EMBL" id="CM007387">
    <property type="protein sequence ID" value="ONK65435.1"/>
    <property type="molecule type" value="Genomic_DNA"/>
</dbReference>
<dbReference type="AlphaFoldDB" id="A0A5P1EHM6"/>
<accession>A0A5P1EHM6</accession>
<evidence type="ECO:0000256" key="1">
    <source>
        <dbReference type="SAM" id="MobiDB-lite"/>
    </source>
</evidence>
<organism evidence="2 3">
    <name type="scientific">Asparagus officinalis</name>
    <name type="common">Garden asparagus</name>
    <dbReference type="NCBI Taxonomy" id="4686"/>
    <lineage>
        <taxon>Eukaryota</taxon>
        <taxon>Viridiplantae</taxon>
        <taxon>Streptophyta</taxon>
        <taxon>Embryophyta</taxon>
        <taxon>Tracheophyta</taxon>
        <taxon>Spermatophyta</taxon>
        <taxon>Magnoliopsida</taxon>
        <taxon>Liliopsida</taxon>
        <taxon>Asparagales</taxon>
        <taxon>Asparagaceae</taxon>
        <taxon>Asparagoideae</taxon>
        <taxon>Asparagus</taxon>
    </lineage>
</organism>